<dbReference type="InterPro" id="IPR003877">
    <property type="entry name" value="SPRY_dom"/>
</dbReference>
<gene>
    <name evidence="7" type="ORF">H109_01677</name>
</gene>
<sequence>MSSVPGSGSGAGTGAGSGAGSGAGNGSGTGLPASTSPYPLPTTAIPTIYRTRRSSYASVLSRQPGQAEHEHDEHYPPSPFRSSLTASSSTNNNAIQDTSSSSRSRNQVPYSSSSLPTDPAAMQQQTNGSGAGAGTTANSWRRQNSNLSFQLGQGIGVGQLPSYSKQFEKLLEQADMNALPFGLNNSLYQQNPEDSFFTPSYLRSSKYVAQLYAAHKAKLSSLRDVQSQSQHTPTPGSSAQHLPSASSLPLSASSSQLNLHRMAPSHRGMTYDIVESHGPGGDSTAPLEGQQLTPLPSRWNESDKYSGLDLLGEGLEVRYIGHVPKQEHEAAAVRADQPMPVKCGIYYFEVTILAKPKDGMIGVGFSNNKASLERLPGWEQESWAYHGDDGKTFFGDNQGQGRSYGPTFTVNDTIGCGIVFSTGNAFFTKNGSFLGNAFRDLKPAKLYPCVGMRKQPGAHVKANFGQFPFIFDIDSMMASEKYDVQRNIQKTDLSTLHPTLDESEFMQKLVAQFLAHDGYVETAKIFAQEVQDEKRALQTSGEVSMKELEVEDDVDAINRQKIRAAILEGDIDRALKLTNVHYASVLGDNPHIHFRLRCRKFIEMMRRCTEPQPAAISSSNGLSEPARTATSDGFTLDMEVDDQMPDIETNEAIAASDMMDTDASNTNNANNDTTAVKKDQDLLHEAILYGQQLQADYPGDEKKEHKKTLDDIFSLVAYADPKTSVHGHLLDPSGRVAVAEELNSAILVSLGKSSSATLERLYQQTEALVNELSEDGGAGAFINVVDDYLK</sequence>
<feature type="compositionally biased region" description="Polar residues" evidence="4">
    <location>
        <begin position="223"/>
        <end position="236"/>
    </location>
</feature>
<evidence type="ECO:0000313" key="8">
    <source>
        <dbReference type="Proteomes" id="UP000024533"/>
    </source>
</evidence>
<dbReference type="InterPro" id="IPR024964">
    <property type="entry name" value="CTLH/CRA"/>
</dbReference>
<dbReference type="Gene3D" id="2.60.120.920">
    <property type="match status" value="1"/>
</dbReference>
<dbReference type="Pfam" id="PF00622">
    <property type="entry name" value="SPRY"/>
    <property type="match status" value="1"/>
</dbReference>
<dbReference type="SMART" id="SM00668">
    <property type="entry name" value="CTLH"/>
    <property type="match status" value="1"/>
</dbReference>
<accession>A0A059JF78</accession>
<feature type="compositionally biased region" description="Polar residues" evidence="4">
    <location>
        <begin position="95"/>
        <end position="116"/>
    </location>
</feature>
<dbReference type="Proteomes" id="UP000024533">
    <property type="component" value="Unassembled WGS sequence"/>
</dbReference>
<dbReference type="HOGENOM" id="CLU_009129_2_1_1"/>
<dbReference type="SMART" id="SM00667">
    <property type="entry name" value="LisH"/>
    <property type="match status" value="1"/>
</dbReference>
<dbReference type="InterPro" id="IPR001870">
    <property type="entry name" value="B30.2/SPRY"/>
</dbReference>
<evidence type="ECO:0000256" key="3">
    <source>
        <dbReference type="ARBA" id="ARBA00018741"/>
    </source>
</evidence>
<dbReference type="AlphaFoldDB" id="A0A059JF78"/>
<dbReference type="OMA" id="YGQQLRM"/>
<dbReference type="PANTHER" id="PTHR12864">
    <property type="entry name" value="RAN BINDING PROTEIN 9-RELATED"/>
    <property type="match status" value="1"/>
</dbReference>
<feature type="compositionally biased region" description="Low complexity" evidence="4">
    <location>
        <begin position="82"/>
        <end position="94"/>
    </location>
</feature>
<dbReference type="InterPro" id="IPR035782">
    <property type="entry name" value="SPRY_RanBP9/10"/>
</dbReference>
<reference evidence="7 8" key="1">
    <citation type="submission" date="2014-02" db="EMBL/GenBank/DDBJ databases">
        <title>The Genome Sequence of Trichophyton interdigitale MR816.</title>
        <authorList>
            <consortium name="The Broad Institute Genomics Platform"/>
            <person name="Cuomo C.A."/>
            <person name="White T.C."/>
            <person name="Graser Y."/>
            <person name="Martinez-Rossi N."/>
            <person name="Heitman J."/>
            <person name="Young S.K."/>
            <person name="Zeng Q."/>
            <person name="Gargeya S."/>
            <person name="Abouelleil A."/>
            <person name="Alvarado L."/>
            <person name="Chapman S.B."/>
            <person name="Gainer-Dewar J."/>
            <person name="Goldberg J."/>
            <person name="Griggs A."/>
            <person name="Gujja S."/>
            <person name="Hansen M."/>
            <person name="Howarth C."/>
            <person name="Imamovic A."/>
            <person name="Larimer J."/>
            <person name="Martinez D."/>
            <person name="Murphy C."/>
            <person name="Pearson M.D."/>
            <person name="Persinoti G."/>
            <person name="Poon T."/>
            <person name="Priest M."/>
            <person name="Roberts A.D."/>
            <person name="Saif S."/>
            <person name="Shea T.D."/>
            <person name="Sykes S.N."/>
            <person name="Wortman J."/>
            <person name="Nusbaum C."/>
            <person name="Birren B."/>
        </authorList>
    </citation>
    <scope>NUCLEOTIDE SEQUENCE [LARGE SCALE GENOMIC DNA]</scope>
    <source>
        <strain evidence="7 8">MR816</strain>
    </source>
</reference>
<dbReference type="InterPro" id="IPR050618">
    <property type="entry name" value="Ubq-SigPath_Reg"/>
</dbReference>
<dbReference type="InterPro" id="IPR006594">
    <property type="entry name" value="LisH"/>
</dbReference>
<feature type="domain" description="CTLH" evidence="6">
    <location>
        <begin position="555"/>
        <end position="612"/>
    </location>
</feature>
<feature type="compositionally biased region" description="Gly residues" evidence="4">
    <location>
        <begin position="7"/>
        <end position="29"/>
    </location>
</feature>
<feature type="compositionally biased region" description="Polar residues" evidence="4">
    <location>
        <begin position="54"/>
        <end position="64"/>
    </location>
</feature>
<dbReference type="STRING" id="1215338.A0A059JF78"/>
<evidence type="ECO:0000313" key="7">
    <source>
        <dbReference type="EMBL" id="KDB26515.1"/>
    </source>
</evidence>
<evidence type="ECO:0000256" key="2">
    <source>
        <dbReference type="ARBA" id="ARBA00017917"/>
    </source>
</evidence>
<evidence type="ECO:0000259" key="5">
    <source>
        <dbReference type="PROSITE" id="PS50188"/>
    </source>
</evidence>
<feature type="region of interest" description="Disordered" evidence="4">
    <location>
        <begin position="1"/>
        <end position="139"/>
    </location>
</feature>
<dbReference type="SMART" id="SM00449">
    <property type="entry name" value="SPRY"/>
    <property type="match status" value="1"/>
</dbReference>
<dbReference type="EMBL" id="AOKY01000127">
    <property type="protein sequence ID" value="KDB26515.1"/>
    <property type="molecule type" value="Genomic_DNA"/>
</dbReference>
<feature type="domain" description="B30.2/SPRY" evidence="5">
    <location>
        <begin position="277"/>
        <end position="469"/>
    </location>
</feature>
<feature type="compositionally biased region" description="Low complexity" evidence="4">
    <location>
        <begin position="237"/>
        <end position="254"/>
    </location>
</feature>
<protein>
    <recommendedName>
        <fullName evidence="3">Protein FYV10</fullName>
    </recommendedName>
    <alternativeName>
        <fullName evidence="2">Protein fyv10</fullName>
    </alternativeName>
</protein>
<dbReference type="PROSITE" id="PS50188">
    <property type="entry name" value="B302_SPRY"/>
    <property type="match status" value="1"/>
</dbReference>
<dbReference type="SUPFAM" id="SSF49899">
    <property type="entry name" value="Concanavalin A-like lectins/glucanases"/>
    <property type="match status" value="1"/>
</dbReference>
<dbReference type="SMART" id="SM00757">
    <property type="entry name" value="CRA"/>
    <property type="match status" value="1"/>
</dbReference>
<feature type="region of interest" description="Disordered" evidence="4">
    <location>
        <begin position="271"/>
        <end position="300"/>
    </location>
</feature>
<dbReference type="Pfam" id="PF10607">
    <property type="entry name" value="CTLH"/>
    <property type="match status" value="1"/>
</dbReference>
<evidence type="ECO:0000256" key="1">
    <source>
        <dbReference type="ARBA" id="ARBA00002343"/>
    </source>
</evidence>
<dbReference type="CDD" id="cd12909">
    <property type="entry name" value="SPRY_RanBP9_10"/>
    <property type="match status" value="1"/>
</dbReference>
<keyword evidence="8" id="KW-1185">Reference proteome</keyword>
<name>A0A059JF78_TRIIM</name>
<dbReference type="InterPro" id="IPR013320">
    <property type="entry name" value="ConA-like_dom_sf"/>
</dbReference>
<dbReference type="InterPro" id="IPR006595">
    <property type="entry name" value="CTLH_C"/>
</dbReference>
<feature type="compositionally biased region" description="Low complexity" evidence="4">
    <location>
        <begin position="123"/>
        <end position="139"/>
    </location>
</feature>
<evidence type="ECO:0000259" key="6">
    <source>
        <dbReference type="PROSITE" id="PS50897"/>
    </source>
</evidence>
<proteinExistence type="predicted"/>
<dbReference type="PROSITE" id="PS50896">
    <property type="entry name" value="LISH"/>
    <property type="match status" value="1"/>
</dbReference>
<comment type="caution">
    <text evidence="7">The sequence shown here is derived from an EMBL/GenBank/DDBJ whole genome shotgun (WGS) entry which is preliminary data.</text>
</comment>
<evidence type="ECO:0000256" key="4">
    <source>
        <dbReference type="SAM" id="MobiDB-lite"/>
    </source>
</evidence>
<dbReference type="PROSITE" id="PS50897">
    <property type="entry name" value="CTLH"/>
    <property type="match status" value="1"/>
</dbReference>
<dbReference type="InterPro" id="IPR043136">
    <property type="entry name" value="B30.2/SPRY_sf"/>
</dbReference>
<comment type="function">
    <text evidence="1">Involved in the proteasome-dependent degradation of fructose-1,6-bisphosphatase.</text>
</comment>
<feature type="region of interest" description="Disordered" evidence="4">
    <location>
        <begin position="223"/>
        <end position="254"/>
    </location>
</feature>
<dbReference type="OrthoDB" id="25503at2759"/>
<organism evidence="7 8">
    <name type="scientific">Trichophyton interdigitale (strain MR816)</name>
    <dbReference type="NCBI Taxonomy" id="1215338"/>
    <lineage>
        <taxon>Eukaryota</taxon>
        <taxon>Fungi</taxon>
        <taxon>Dikarya</taxon>
        <taxon>Ascomycota</taxon>
        <taxon>Pezizomycotina</taxon>
        <taxon>Eurotiomycetes</taxon>
        <taxon>Eurotiomycetidae</taxon>
        <taxon>Onygenales</taxon>
        <taxon>Arthrodermataceae</taxon>
        <taxon>Trichophyton</taxon>
    </lineage>
</organism>
<dbReference type="InterPro" id="IPR013144">
    <property type="entry name" value="CRA_dom"/>
</dbReference>